<dbReference type="InterPro" id="IPR008271">
    <property type="entry name" value="Ser/Thr_kinase_AS"/>
</dbReference>
<feature type="domain" description="Protein kinase" evidence="8">
    <location>
        <begin position="23"/>
        <end position="280"/>
    </location>
</feature>
<dbReference type="PROSITE" id="PS50011">
    <property type="entry name" value="PROTEIN_KINASE_DOM"/>
    <property type="match status" value="1"/>
</dbReference>
<dbReference type="PROSITE" id="PS00107">
    <property type="entry name" value="PROTEIN_KINASE_ATP"/>
    <property type="match status" value="1"/>
</dbReference>
<evidence type="ECO:0000256" key="1">
    <source>
        <dbReference type="ARBA" id="ARBA00022679"/>
    </source>
</evidence>
<keyword evidence="3 9" id="KW-0418">Kinase</keyword>
<gene>
    <name evidence="9" type="ORF">OV287_09745</name>
</gene>
<feature type="binding site" evidence="5">
    <location>
        <position position="52"/>
    </location>
    <ligand>
        <name>ATP</name>
        <dbReference type="ChEBI" id="CHEBI:30616"/>
    </ligand>
</feature>
<keyword evidence="4 5" id="KW-0067">ATP-binding</keyword>
<comment type="caution">
    <text evidence="9">The sequence shown here is derived from an EMBL/GenBank/DDBJ whole genome shotgun (WGS) entry which is preliminary data.</text>
</comment>
<dbReference type="RefSeq" id="WP_267533727.1">
    <property type="nucleotide sequence ID" value="NZ_JAPNKA010000001.1"/>
</dbReference>
<dbReference type="PANTHER" id="PTHR43289:SF6">
    <property type="entry name" value="SERINE_THREONINE-PROTEIN KINASE NEKL-3"/>
    <property type="match status" value="1"/>
</dbReference>
<evidence type="ECO:0000256" key="4">
    <source>
        <dbReference type="ARBA" id="ARBA00022840"/>
    </source>
</evidence>
<dbReference type="InterPro" id="IPR011009">
    <property type="entry name" value="Kinase-like_dom_sf"/>
</dbReference>
<feature type="compositionally biased region" description="Pro residues" evidence="6">
    <location>
        <begin position="590"/>
        <end position="606"/>
    </location>
</feature>
<dbReference type="InterPro" id="IPR017441">
    <property type="entry name" value="Protein_kinase_ATP_BS"/>
</dbReference>
<sequence length="613" mass="66595">MPSLDVTSTAISRTHSPDLIPGYRLESLVGAGGMGEVHKATQLSLGRTVAVKLLSQQLAQEESFVARFQKEAAALATLRHPNIVSIVDKGSTVSTYYLVMEFVDGPSLRERMRAPQEDSQDTLRVMLQICRAIEYAHGRGVIHRDLKPENILFDEQAGDIPKVTDFGLASFLEDTSTRFALTGTHMAMGTLSYMAPEQRVDAKNADGRADIFALGLILYEMLVGELPAGSFEPPSRRKPKLDPRLDGIIANCLKQQPADRYATVSDLIRDLEPLAPHYYTTMRPAKLSRMQRVGRAVRKAVRVFMQGVAALLVLSAMGVLALAYQRTLERRVPIPPGIALTGALGPASAERFAGRLSSSDGEPRKVTLGEGPDKPSMLVSGRRLELDDKKLVFPAVEGQSRVGLMRVDLPGMKGDTARFVARVNTLRREPTFPETLRHALLQDPLPDSQVALLLLEETAQPDDPKRYVALVYGGAGVPIRLEWRLGEKRGTMLGPDSPEGPVELELAVDEEGALVALLGSKGDKRPIFEPLQLGLNWQELRFGGPPAPAFGCIEGICQAESFSYQVKPAPPKPAGVVQASAPVRAETPRPVAPTPAKRPPPKPAPAPKGKRSK</sequence>
<evidence type="ECO:0000259" key="8">
    <source>
        <dbReference type="PROSITE" id="PS50011"/>
    </source>
</evidence>
<evidence type="ECO:0000313" key="9">
    <source>
        <dbReference type="EMBL" id="MCY1074770.1"/>
    </source>
</evidence>
<keyword evidence="7" id="KW-0812">Transmembrane</keyword>
<dbReference type="GO" id="GO:0016301">
    <property type="term" value="F:kinase activity"/>
    <property type="evidence" value="ECO:0007669"/>
    <property type="project" value="UniProtKB-KW"/>
</dbReference>
<organism evidence="9 10">
    <name type="scientific">Archangium lansingense</name>
    <dbReference type="NCBI Taxonomy" id="2995310"/>
    <lineage>
        <taxon>Bacteria</taxon>
        <taxon>Pseudomonadati</taxon>
        <taxon>Myxococcota</taxon>
        <taxon>Myxococcia</taxon>
        <taxon>Myxococcales</taxon>
        <taxon>Cystobacterineae</taxon>
        <taxon>Archangiaceae</taxon>
        <taxon>Archangium</taxon>
    </lineage>
</organism>
<reference evidence="9 10" key="1">
    <citation type="submission" date="2022-11" db="EMBL/GenBank/DDBJ databases">
        <title>Minimal conservation of predation-associated metabolite biosynthetic gene clusters underscores biosynthetic potential of Myxococcota including descriptions for ten novel species: Archangium lansinium sp. nov., Myxococcus landrumus sp. nov., Nannocystis bai.</title>
        <authorList>
            <person name="Ahearne A."/>
            <person name="Stevens C."/>
            <person name="Phillips K."/>
        </authorList>
    </citation>
    <scope>NUCLEOTIDE SEQUENCE [LARGE SCALE GENOMIC DNA]</scope>
    <source>
        <strain evidence="9 10">MIWBW</strain>
    </source>
</reference>
<dbReference type="Gene3D" id="1.10.510.10">
    <property type="entry name" value="Transferase(Phosphotransferase) domain 1"/>
    <property type="match status" value="1"/>
</dbReference>
<evidence type="ECO:0000256" key="6">
    <source>
        <dbReference type="SAM" id="MobiDB-lite"/>
    </source>
</evidence>
<dbReference type="SMART" id="SM00220">
    <property type="entry name" value="S_TKc"/>
    <property type="match status" value="1"/>
</dbReference>
<evidence type="ECO:0000256" key="2">
    <source>
        <dbReference type="ARBA" id="ARBA00022741"/>
    </source>
</evidence>
<evidence type="ECO:0000313" key="10">
    <source>
        <dbReference type="Proteomes" id="UP001207654"/>
    </source>
</evidence>
<evidence type="ECO:0000256" key="5">
    <source>
        <dbReference type="PROSITE-ProRule" id="PRU10141"/>
    </source>
</evidence>
<proteinExistence type="predicted"/>
<keyword evidence="7" id="KW-1133">Transmembrane helix</keyword>
<dbReference type="EMBL" id="JAPNKA010000001">
    <property type="protein sequence ID" value="MCY1074770.1"/>
    <property type="molecule type" value="Genomic_DNA"/>
</dbReference>
<dbReference type="PANTHER" id="PTHR43289">
    <property type="entry name" value="MITOGEN-ACTIVATED PROTEIN KINASE KINASE KINASE 20-RELATED"/>
    <property type="match status" value="1"/>
</dbReference>
<dbReference type="PROSITE" id="PS00108">
    <property type="entry name" value="PROTEIN_KINASE_ST"/>
    <property type="match status" value="1"/>
</dbReference>
<accession>A0ABT3ZZG2</accession>
<dbReference type="InterPro" id="IPR000719">
    <property type="entry name" value="Prot_kinase_dom"/>
</dbReference>
<dbReference type="Gene3D" id="3.30.200.20">
    <property type="entry name" value="Phosphorylase Kinase, domain 1"/>
    <property type="match status" value="1"/>
</dbReference>
<dbReference type="SUPFAM" id="SSF56112">
    <property type="entry name" value="Protein kinase-like (PK-like)"/>
    <property type="match status" value="1"/>
</dbReference>
<dbReference type="CDD" id="cd14014">
    <property type="entry name" value="STKc_PknB_like"/>
    <property type="match status" value="1"/>
</dbReference>
<feature type="region of interest" description="Disordered" evidence="6">
    <location>
        <begin position="567"/>
        <end position="613"/>
    </location>
</feature>
<dbReference type="Proteomes" id="UP001207654">
    <property type="component" value="Unassembled WGS sequence"/>
</dbReference>
<evidence type="ECO:0000256" key="3">
    <source>
        <dbReference type="ARBA" id="ARBA00022777"/>
    </source>
</evidence>
<keyword evidence="10" id="KW-1185">Reference proteome</keyword>
<keyword evidence="2 5" id="KW-0547">Nucleotide-binding</keyword>
<name>A0ABT3ZZG2_9BACT</name>
<protein>
    <submittedName>
        <fullName evidence="9">Serine/threonine-protein kinase</fullName>
    </submittedName>
</protein>
<dbReference type="Pfam" id="PF00069">
    <property type="entry name" value="Pkinase"/>
    <property type="match status" value="1"/>
</dbReference>
<feature type="transmembrane region" description="Helical" evidence="7">
    <location>
        <begin position="303"/>
        <end position="324"/>
    </location>
</feature>
<keyword evidence="1" id="KW-0808">Transferase</keyword>
<evidence type="ECO:0000256" key="7">
    <source>
        <dbReference type="SAM" id="Phobius"/>
    </source>
</evidence>
<keyword evidence="7" id="KW-0472">Membrane</keyword>